<organism evidence="1 2">
    <name type="scientific">Nitratireductor indicus C115</name>
    <dbReference type="NCBI Taxonomy" id="1231190"/>
    <lineage>
        <taxon>Bacteria</taxon>
        <taxon>Pseudomonadati</taxon>
        <taxon>Pseudomonadota</taxon>
        <taxon>Alphaproteobacteria</taxon>
        <taxon>Hyphomicrobiales</taxon>
        <taxon>Phyllobacteriaceae</taxon>
        <taxon>Nitratireductor</taxon>
    </lineage>
</organism>
<name>K2PAW6_9HYPH</name>
<evidence type="ECO:0000313" key="2">
    <source>
        <dbReference type="Proteomes" id="UP000007374"/>
    </source>
</evidence>
<dbReference type="AlphaFoldDB" id="K2PAW6"/>
<accession>K2PAW6</accession>
<gene>
    <name evidence="1" type="ORF">NA8A_01050</name>
</gene>
<evidence type="ECO:0000313" key="1">
    <source>
        <dbReference type="EMBL" id="EKF44286.1"/>
    </source>
</evidence>
<proteinExistence type="predicted"/>
<dbReference type="eggNOG" id="COG4430">
    <property type="taxonomic scope" value="Bacteria"/>
</dbReference>
<comment type="caution">
    <text evidence="1">The sequence shown here is derived from an EMBL/GenBank/DDBJ whole genome shotgun (WGS) entry which is preliminary data.</text>
</comment>
<sequence>MSAQPSDSNGAWIKFPKKGSSVASVTKAQAIDSALCYGWIDGQLDKYDAESWLIRFTPRRPRSKWSDVNRKRALELISQGRMQASGQLEVDKAKVDGRWEAAYASASKAEVPPDLQAALDANPKAAAFFATLTGANRYSILYRIGSVKKPETRARKIGDFVDMLERGETVHG</sequence>
<dbReference type="Pfam" id="PF13376">
    <property type="entry name" value="OmdA"/>
    <property type="match status" value="1"/>
</dbReference>
<dbReference type="EMBL" id="AMSI01000001">
    <property type="protein sequence ID" value="EKF44286.1"/>
    <property type="molecule type" value="Genomic_DNA"/>
</dbReference>
<evidence type="ECO:0008006" key="3">
    <source>
        <dbReference type="Google" id="ProtNLM"/>
    </source>
</evidence>
<protein>
    <recommendedName>
        <fullName evidence="3">Bacteriocin-protection protein, YdeI/OmpD-associated family</fullName>
    </recommendedName>
</protein>
<reference evidence="1 2" key="1">
    <citation type="journal article" date="2012" name="J. Bacteriol.">
        <title>Genome Sequence of Nitratireductor indicus Type Strain C115.</title>
        <authorList>
            <person name="Lai Q."/>
            <person name="Li G."/>
            <person name="Yu Z."/>
            <person name="Shao Z."/>
        </authorList>
    </citation>
    <scope>NUCLEOTIDE SEQUENCE [LARGE SCALE GENOMIC DNA]</scope>
    <source>
        <strain evidence="1 2">C115</strain>
    </source>
</reference>
<dbReference type="Proteomes" id="UP000007374">
    <property type="component" value="Unassembled WGS sequence"/>
</dbReference>
<keyword evidence="2" id="KW-1185">Reference proteome</keyword>